<accession>A0A1V4IIT7</accession>
<reference evidence="3 4" key="1">
    <citation type="submission" date="2017-03" db="EMBL/GenBank/DDBJ databases">
        <title>Genome sequence of Clostridium chromiireducens DSM 23318.</title>
        <authorList>
            <person name="Poehlein A."/>
            <person name="Daniel R."/>
        </authorList>
    </citation>
    <scope>NUCLEOTIDE SEQUENCE [LARGE SCALE GENOMIC DNA]</scope>
    <source>
        <strain evidence="3 4">DSM 23318</strain>
    </source>
</reference>
<evidence type="ECO:0000259" key="2">
    <source>
        <dbReference type="Pfam" id="PF01385"/>
    </source>
</evidence>
<keyword evidence="1" id="KW-0175">Coiled coil</keyword>
<evidence type="ECO:0000313" key="4">
    <source>
        <dbReference type="Proteomes" id="UP000191056"/>
    </source>
</evidence>
<dbReference type="InterPro" id="IPR001959">
    <property type="entry name" value="Transposase"/>
</dbReference>
<sequence length="96" mass="11242">MVRYWYASVGVEKEPLVMELTTESIGIDVGIKELAICYNGMTFKNINKTRLVKKLEKGLRRLQRKLSRKYELNKEGRKVVKTSNSIKLEKQIRLLQ</sequence>
<evidence type="ECO:0000313" key="3">
    <source>
        <dbReference type="EMBL" id="OPJ59846.1"/>
    </source>
</evidence>
<protein>
    <submittedName>
        <fullName evidence="3">Putative transposase</fullName>
    </submittedName>
</protein>
<comment type="caution">
    <text evidence="3">The sequence shown here is derived from an EMBL/GenBank/DDBJ whole genome shotgun (WGS) entry which is preliminary data.</text>
</comment>
<dbReference type="Pfam" id="PF01385">
    <property type="entry name" value="OrfB_IS605"/>
    <property type="match status" value="1"/>
</dbReference>
<proteinExistence type="predicted"/>
<evidence type="ECO:0000256" key="1">
    <source>
        <dbReference type="SAM" id="Coils"/>
    </source>
</evidence>
<keyword evidence="4" id="KW-1185">Reference proteome</keyword>
<feature type="domain" description="Probable transposase IS891/IS1136/IS1341" evidence="2">
    <location>
        <begin position="12"/>
        <end position="78"/>
    </location>
</feature>
<dbReference type="EMBL" id="MZGT01000046">
    <property type="protein sequence ID" value="OPJ59846.1"/>
    <property type="molecule type" value="Genomic_DNA"/>
</dbReference>
<dbReference type="STRING" id="225345.CLCHR_33040"/>
<name>A0A1V4IIT7_9CLOT</name>
<gene>
    <name evidence="3" type="ORF">CLCHR_33040</name>
</gene>
<dbReference type="Proteomes" id="UP000191056">
    <property type="component" value="Unassembled WGS sequence"/>
</dbReference>
<dbReference type="AlphaFoldDB" id="A0A1V4IIT7"/>
<organism evidence="3 4">
    <name type="scientific">Clostridium chromiireducens</name>
    <dbReference type="NCBI Taxonomy" id="225345"/>
    <lineage>
        <taxon>Bacteria</taxon>
        <taxon>Bacillati</taxon>
        <taxon>Bacillota</taxon>
        <taxon>Clostridia</taxon>
        <taxon>Eubacteriales</taxon>
        <taxon>Clostridiaceae</taxon>
        <taxon>Clostridium</taxon>
    </lineage>
</organism>
<feature type="coiled-coil region" evidence="1">
    <location>
        <begin position="45"/>
        <end position="72"/>
    </location>
</feature>